<dbReference type="EMBL" id="SJPU01000001">
    <property type="protein sequence ID" value="TWU18088.1"/>
    <property type="molecule type" value="Genomic_DNA"/>
</dbReference>
<sequence>MKTFVLSVALGTLSVLFSSAASAMPVTVQVGPSLPTSGSTVAFQSLPKNFVPGTNDTGKFTVTLLNSTGIAGVSMTPAITLARLDGFAFAAPISSVLTATTLTQVYDVSAATLASIASDGKVTFRVQGTGVGVGTQVMASLTAVPEPATMTLLGLGAVAGVVMMRRRRNQAAPLAA</sequence>
<keyword evidence="4" id="KW-1185">Reference proteome</keyword>
<keyword evidence="1" id="KW-0732">Signal</keyword>
<evidence type="ECO:0000259" key="2">
    <source>
        <dbReference type="Pfam" id="PF07589"/>
    </source>
</evidence>
<dbReference type="NCBIfam" id="TIGR02595">
    <property type="entry name" value="PEP_CTERM"/>
    <property type="match status" value="1"/>
</dbReference>
<name>A0A5C6C1U0_9BACT</name>
<feature type="chain" id="PRO_5022889897" evidence="1">
    <location>
        <begin position="24"/>
        <end position="176"/>
    </location>
</feature>
<evidence type="ECO:0000256" key="1">
    <source>
        <dbReference type="SAM" id="SignalP"/>
    </source>
</evidence>
<protein>
    <submittedName>
        <fullName evidence="3">PEP-CTERM motif protein</fullName>
    </submittedName>
</protein>
<dbReference type="Proteomes" id="UP000319908">
    <property type="component" value="Unassembled WGS sequence"/>
</dbReference>
<evidence type="ECO:0000313" key="4">
    <source>
        <dbReference type="Proteomes" id="UP000319908"/>
    </source>
</evidence>
<accession>A0A5C6C1U0</accession>
<dbReference type="AlphaFoldDB" id="A0A5C6C1U0"/>
<evidence type="ECO:0000313" key="3">
    <source>
        <dbReference type="EMBL" id="TWU18088.1"/>
    </source>
</evidence>
<organism evidence="3 4">
    <name type="scientific">Allorhodopirellula heiligendammensis</name>
    <dbReference type="NCBI Taxonomy" id="2714739"/>
    <lineage>
        <taxon>Bacteria</taxon>
        <taxon>Pseudomonadati</taxon>
        <taxon>Planctomycetota</taxon>
        <taxon>Planctomycetia</taxon>
        <taxon>Pirellulales</taxon>
        <taxon>Pirellulaceae</taxon>
        <taxon>Allorhodopirellula</taxon>
    </lineage>
</organism>
<dbReference type="Pfam" id="PF07589">
    <property type="entry name" value="PEP-CTERM"/>
    <property type="match status" value="1"/>
</dbReference>
<gene>
    <name evidence="3" type="ORF">Poly21_02430</name>
</gene>
<dbReference type="InterPro" id="IPR013424">
    <property type="entry name" value="Ice-binding_C"/>
</dbReference>
<dbReference type="RefSeq" id="WP_146405148.1">
    <property type="nucleotide sequence ID" value="NZ_SJPU01000001.1"/>
</dbReference>
<proteinExistence type="predicted"/>
<feature type="domain" description="Ice-binding protein C-terminal" evidence="2">
    <location>
        <begin position="143"/>
        <end position="167"/>
    </location>
</feature>
<reference evidence="3 4" key="1">
    <citation type="journal article" date="2020" name="Antonie Van Leeuwenhoek">
        <title>Rhodopirellula heiligendammensis sp. nov., Rhodopirellula pilleata sp. nov., and Rhodopirellula solitaria sp. nov. isolated from natural or artificial marine surfaces in Northern Germany and California, USA, and emended description of the genus Rhodopirellula.</title>
        <authorList>
            <person name="Kallscheuer N."/>
            <person name="Wiegand S."/>
            <person name="Jogler M."/>
            <person name="Boedeker C."/>
            <person name="Peeters S.H."/>
            <person name="Rast P."/>
            <person name="Heuer A."/>
            <person name="Jetten M.S.M."/>
            <person name="Rohde M."/>
            <person name="Jogler C."/>
        </authorList>
    </citation>
    <scope>NUCLEOTIDE SEQUENCE [LARGE SCALE GENOMIC DNA]</scope>
    <source>
        <strain evidence="3 4">Poly21</strain>
    </source>
</reference>
<comment type="caution">
    <text evidence="3">The sequence shown here is derived from an EMBL/GenBank/DDBJ whole genome shotgun (WGS) entry which is preliminary data.</text>
</comment>
<feature type="signal peptide" evidence="1">
    <location>
        <begin position="1"/>
        <end position="23"/>
    </location>
</feature>